<keyword evidence="2" id="KW-0238">DNA-binding</keyword>
<dbReference type="Gene3D" id="3.40.1410.10">
    <property type="entry name" value="Chorismate lyase-like"/>
    <property type="match status" value="1"/>
</dbReference>
<evidence type="ECO:0000256" key="1">
    <source>
        <dbReference type="ARBA" id="ARBA00023015"/>
    </source>
</evidence>
<dbReference type="EMBL" id="JALHLF010000032">
    <property type="protein sequence ID" value="MCJ2183008.1"/>
    <property type="molecule type" value="Genomic_DNA"/>
</dbReference>
<dbReference type="PANTHER" id="PTHR44846:SF16">
    <property type="entry name" value="TRANSCRIPTIONAL REGULATOR PHNF-RELATED"/>
    <property type="match status" value="1"/>
</dbReference>
<evidence type="ECO:0000256" key="4">
    <source>
        <dbReference type="NCBIfam" id="TIGR02018"/>
    </source>
</evidence>
<sequence>MKPPLHERIRSDFETRILSGELEPGQRLPIEQELMVAYDCSRMTVNKAFSALAQAGLIDRRKRAGTFVARPKVHSMVLDVPDLAEEVRGRGQAYAYRQLHRALRAPEPERAEEAMLAACGELVQVDGLHCADAVPFAFEYRLVSARAVPDFARADFAQDPPGTWLLQHVPWTEAENRISAVGASAGEAAHLLVEPGTPCLCVERSTWRGSERITYVRQVFLGEAYDLVARFGSAGPGEAA</sequence>
<dbReference type="NCBIfam" id="TIGR02018">
    <property type="entry name" value="his_ut_repres"/>
    <property type="match status" value="1"/>
</dbReference>
<dbReference type="Gene3D" id="1.10.10.10">
    <property type="entry name" value="Winged helix-like DNA-binding domain superfamily/Winged helix DNA-binding domain"/>
    <property type="match status" value="1"/>
</dbReference>
<dbReference type="InterPro" id="IPR011663">
    <property type="entry name" value="UTRA"/>
</dbReference>
<dbReference type="PANTHER" id="PTHR44846">
    <property type="entry name" value="MANNOSYL-D-GLYCERATE TRANSPORT/METABOLISM SYSTEM REPRESSOR MNGR-RELATED"/>
    <property type="match status" value="1"/>
</dbReference>
<reference evidence="6" key="1">
    <citation type="submission" date="2022-03" db="EMBL/GenBank/DDBJ databases">
        <title>Identification of a novel bacterium isolated from mangrove sediments.</title>
        <authorList>
            <person name="Pan X."/>
        </authorList>
    </citation>
    <scope>NUCLEOTIDE SEQUENCE</scope>
    <source>
        <strain evidence="6">B1949</strain>
    </source>
</reference>
<evidence type="ECO:0000256" key="2">
    <source>
        <dbReference type="ARBA" id="ARBA00023125"/>
    </source>
</evidence>
<keyword evidence="1" id="KW-0805">Transcription regulation</keyword>
<dbReference type="InterPro" id="IPR036388">
    <property type="entry name" value="WH-like_DNA-bd_sf"/>
</dbReference>
<dbReference type="Proteomes" id="UP001162881">
    <property type="component" value="Unassembled WGS sequence"/>
</dbReference>
<dbReference type="InterPro" id="IPR028978">
    <property type="entry name" value="Chorismate_lyase_/UTRA_dom_sf"/>
</dbReference>
<dbReference type="InterPro" id="IPR000524">
    <property type="entry name" value="Tscrpt_reg_HTH_GntR"/>
</dbReference>
<accession>A0ABT0BDF2</accession>
<dbReference type="Pfam" id="PF07702">
    <property type="entry name" value="UTRA"/>
    <property type="match status" value="1"/>
</dbReference>
<dbReference type="InterPro" id="IPR010248">
    <property type="entry name" value="His_ut_repres"/>
</dbReference>
<keyword evidence="7" id="KW-1185">Reference proteome</keyword>
<keyword evidence="3" id="KW-0804">Transcription</keyword>
<dbReference type="PROSITE" id="PS50949">
    <property type="entry name" value="HTH_GNTR"/>
    <property type="match status" value="1"/>
</dbReference>
<name>A0ABT0BDF2_9SPHN</name>
<evidence type="ECO:0000256" key="3">
    <source>
        <dbReference type="ARBA" id="ARBA00023163"/>
    </source>
</evidence>
<dbReference type="Pfam" id="PF00392">
    <property type="entry name" value="GntR"/>
    <property type="match status" value="1"/>
</dbReference>
<dbReference type="InterPro" id="IPR050679">
    <property type="entry name" value="Bact_HTH_transcr_reg"/>
</dbReference>
<dbReference type="SUPFAM" id="SSF64288">
    <property type="entry name" value="Chorismate lyase-like"/>
    <property type="match status" value="1"/>
</dbReference>
<evidence type="ECO:0000259" key="5">
    <source>
        <dbReference type="PROSITE" id="PS50949"/>
    </source>
</evidence>
<gene>
    <name evidence="6" type="primary">hutC</name>
    <name evidence="6" type="ORF">MTR62_09920</name>
</gene>
<organism evidence="6 7">
    <name type="scientific">Novosphingobium organovorum</name>
    <dbReference type="NCBI Taxonomy" id="2930092"/>
    <lineage>
        <taxon>Bacteria</taxon>
        <taxon>Pseudomonadati</taxon>
        <taxon>Pseudomonadota</taxon>
        <taxon>Alphaproteobacteria</taxon>
        <taxon>Sphingomonadales</taxon>
        <taxon>Sphingomonadaceae</taxon>
        <taxon>Novosphingobium</taxon>
    </lineage>
</organism>
<dbReference type="SMART" id="SM00345">
    <property type="entry name" value="HTH_GNTR"/>
    <property type="match status" value="1"/>
</dbReference>
<proteinExistence type="predicted"/>
<dbReference type="SUPFAM" id="SSF46785">
    <property type="entry name" value="Winged helix' DNA-binding domain"/>
    <property type="match status" value="1"/>
</dbReference>
<comment type="caution">
    <text evidence="6">The sequence shown here is derived from an EMBL/GenBank/DDBJ whole genome shotgun (WGS) entry which is preliminary data.</text>
</comment>
<dbReference type="CDD" id="cd07377">
    <property type="entry name" value="WHTH_GntR"/>
    <property type="match status" value="1"/>
</dbReference>
<dbReference type="RefSeq" id="WP_244020064.1">
    <property type="nucleotide sequence ID" value="NZ_JALHLF010000032.1"/>
</dbReference>
<evidence type="ECO:0000313" key="7">
    <source>
        <dbReference type="Proteomes" id="UP001162881"/>
    </source>
</evidence>
<dbReference type="PRINTS" id="PR00035">
    <property type="entry name" value="HTHGNTR"/>
</dbReference>
<dbReference type="InterPro" id="IPR036390">
    <property type="entry name" value="WH_DNA-bd_sf"/>
</dbReference>
<dbReference type="SMART" id="SM00866">
    <property type="entry name" value="UTRA"/>
    <property type="match status" value="1"/>
</dbReference>
<protein>
    <recommendedName>
        <fullName evidence="4">Histidine utilization repressor</fullName>
    </recommendedName>
</protein>
<feature type="domain" description="HTH gntR-type" evidence="5">
    <location>
        <begin position="3"/>
        <end position="71"/>
    </location>
</feature>
<evidence type="ECO:0000313" key="6">
    <source>
        <dbReference type="EMBL" id="MCJ2183008.1"/>
    </source>
</evidence>